<evidence type="ECO:0000256" key="1">
    <source>
        <dbReference type="ARBA" id="ARBA00005028"/>
    </source>
</evidence>
<dbReference type="CDD" id="cd09019">
    <property type="entry name" value="galactose_mutarotase_like"/>
    <property type="match status" value="1"/>
</dbReference>
<dbReference type="InterPro" id="IPR014718">
    <property type="entry name" value="GH-type_carb-bd"/>
</dbReference>
<feature type="active site" description="Proton acceptor" evidence="6">
    <location>
        <position position="303"/>
    </location>
</feature>
<dbReference type="UniPathway" id="UPA00242"/>
<dbReference type="Proteomes" id="UP000321113">
    <property type="component" value="Unassembled WGS sequence"/>
</dbReference>
<feature type="active site" description="Proton donor" evidence="6">
    <location>
        <position position="172"/>
    </location>
</feature>
<protein>
    <recommendedName>
        <fullName evidence="5">Aldose 1-epimerase</fullName>
        <ecNumber evidence="5">5.1.3.3</ecNumber>
    </recommendedName>
</protein>
<dbReference type="PANTHER" id="PTHR10091:SF0">
    <property type="entry name" value="GALACTOSE MUTAROTASE"/>
    <property type="match status" value="1"/>
</dbReference>
<organism evidence="9 10">
    <name type="scientific">Vibrio superstes NBRC 103154</name>
    <dbReference type="NCBI Taxonomy" id="1219062"/>
    <lineage>
        <taxon>Bacteria</taxon>
        <taxon>Pseudomonadati</taxon>
        <taxon>Pseudomonadota</taxon>
        <taxon>Gammaproteobacteria</taxon>
        <taxon>Vibrionales</taxon>
        <taxon>Vibrionaceae</taxon>
        <taxon>Vibrio</taxon>
    </lineage>
</organism>
<dbReference type="InterPro" id="IPR008183">
    <property type="entry name" value="Aldose_1/G6P_1-epimerase"/>
</dbReference>
<comment type="caution">
    <text evidence="9">The sequence shown here is derived from an EMBL/GenBank/DDBJ whole genome shotgun (WGS) entry which is preliminary data.</text>
</comment>
<dbReference type="AlphaFoldDB" id="A0A511QVM0"/>
<dbReference type="InterPro" id="IPR011013">
    <property type="entry name" value="Gal_mutarotase_sf_dom"/>
</dbReference>
<evidence type="ECO:0000256" key="4">
    <source>
        <dbReference type="ARBA" id="ARBA00023277"/>
    </source>
</evidence>
<dbReference type="SUPFAM" id="SSF74650">
    <property type="entry name" value="Galactose mutarotase-like"/>
    <property type="match status" value="1"/>
</dbReference>
<dbReference type="GO" id="GO:0004034">
    <property type="term" value="F:aldose 1-epimerase activity"/>
    <property type="evidence" value="ECO:0007669"/>
    <property type="project" value="UniProtKB-EC"/>
</dbReference>
<keyword evidence="10" id="KW-1185">Reference proteome</keyword>
<evidence type="ECO:0000313" key="10">
    <source>
        <dbReference type="Proteomes" id="UP000321113"/>
    </source>
</evidence>
<feature type="binding site" evidence="8">
    <location>
        <begin position="75"/>
        <end position="76"/>
    </location>
    <ligand>
        <name>beta-D-galactose</name>
        <dbReference type="ChEBI" id="CHEBI:27667"/>
    </ligand>
</feature>
<dbReference type="InterPro" id="IPR047215">
    <property type="entry name" value="Galactose_mutarotase-like"/>
</dbReference>
<keyword evidence="3 5" id="KW-0413">Isomerase</keyword>
<dbReference type="Pfam" id="PF01263">
    <property type="entry name" value="Aldose_epim"/>
    <property type="match status" value="1"/>
</dbReference>
<evidence type="ECO:0000256" key="7">
    <source>
        <dbReference type="PIRSR" id="PIRSR005096-2"/>
    </source>
</evidence>
<dbReference type="RefSeq" id="WP_119008308.1">
    <property type="nucleotide sequence ID" value="NZ_BJXK01000022.1"/>
</dbReference>
<sequence>MKGIKVSDWGEYKLFSLVNNNGTQVDISELGGLIVNFYTHDNKGERQNIVLGYDTPEQYLLGKCYLGCLVGPWANRIANGRFSIDNVDYQLECNEGSNHLHGASAGIGTKHWNAECIDDATLILTTMVRSGQAGYPCDIEFKVKYHLSEENALSINYQAIPRALTPINMTQHTYFNLGQTEDVLDHHIQIEGNEYLHVDALSIPLFKAPVEDTPFDLRKGVTIRQGLSDANEQLENADGYDHCWCFDSTEMKPVARVYEKNTGIELQVATDQIGMQFYSGNFLNNESGRNSKIYNKHAGLCLETQCYPNQINMANKQDCIYGPNKHYQHNVIYKVLTTKD</sequence>
<evidence type="ECO:0000256" key="8">
    <source>
        <dbReference type="PIRSR" id="PIRSR005096-3"/>
    </source>
</evidence>
<name>A0A511QVM0_9VIBR</name>
<dbReference type="GO" id="GO:0030246">
    <property type="term" value="F:carbohydrate binding"/>
    <property type="evidence" value="ECO:0007669"/>
    <property type="project" value="InterPro"/>
</dbReference>
<evidence type="ECO:0000313" key="9">
    <source>
        <dbReference type="EMBL" id="GEM81404.1"/>
    </source>
</evidence>
<comment type="pathway">
    <text evidence="1 5">Carbohydrate metabolism; hexose metabolism.</text>
</comment>
<comment type="catalytic activity">
    <reaction evidence="5">
        <text>alpha-D-glucose = beta-D-glucose</text>
        <dbReference type="Rhea" id="RHEA:10264"/>
        <dbReference type="ChEBI" id="CHEBI:15903"/>
        <dbReference type="ChEBI" id="CHEBI:17925"/>
        <dbReference type="EC" id="5.1.3.3"/>
    </reaction>
</comment>
<dbReference type="EC" id="5.1.3.3" evidence="5"/>
<reference evidence="9 10" key="1">
    <citation type="submission" date="2019-07" db="EMBL/GenBank/DDBJ databases">
        <title>Whole genome shotgun sequence of Vibrio superstes NBRC 103154.</title>
        <authorList>
            <person name="Hosoyama A."/>
            <person name="Uohara A."/>
            <person name="Ohji S."/>
            <person name="Ichikawa N."/>
        </authorList>
    </citation>
    <scope>NUCLEOTIDE SEQUENCE [LARGE SCALE GENOMIC DNA]</scope>
    <source>
        <strain evidence="9 10">NBRC 103154</strain>
    </source>
</reference>
<gene>
    <name evidence="9" type="primary">galM</name>
    <name evidence="9" type="ORF">VSU01S_36490</name>
</gene>
<dbReference type="OrthoDB" id="9779408at2"/>
<feature type="binding site" evidence="7">
    <location>
        <position position="241"/>
    </location>
    <ligand>
        <name>beta-D-galactose</name>
        <dbReference type="ChEBI" id="CHEBI:27667"/>
    </ligand>
</feature>
<evidence type="ECO:0000256" key="6">
    <source>
        <dbReference type="PIRSR" id="PIRSR005096-1"/>
    </source>
</evidence>
<comment type="similarity">
    <text evidence="2 5">Belongs to the aldose epimerase family.</text>
</comment>
<dbReference type="GO" id="GO:0033499">
    <property type="term" value="P:galactose catabolic process via UDP-galactose, Leloir pathway"/>
    <property type="evidence" value="ECO:0007669"/>
    <property type="project" value="TreeGrafter"/>
</dbReference>
<feature type="binding site" evidence="8">
    <location>
        <begin position="172"/>
        <end position="174"/>
    </location>
    <ligand>
        <name>beta-D-galactose</name>
        <dbReference type="ChEBI" id="CHEBI:27667"/>
    </ligand>
</feature>
<accession>A0A511QVM0</accession>
<proteinExistence type="inferred from homology"/>
<dbReference type="InterPro" id="IPR015443">
    <property type="entry name" value="Aldose_1-epimerase"/>
</dbReference>
<evidence type="ECO:0000256" key="3">
    <source>
        <dbReference type="ARBA" id="ARBA00023235"/>
    </source>
</evidence>
<keyword evidence="4 5" id="KW-0119">Carbohydrate metabolism</keyword>
<dbReference type="GO" id="GO:0006006">
    <property type="term" value="P:glucose metabolic process"/>
    <property type="evidence" value="ECO:0007669"/>
    <property type="project" value="TreeGrafter"/>
</dbReference>
<dbReference type="Gene3D" id="2.70.98.10">
    <property type="match status" value="1"/>
</dbReference>
<dbReference type="EMBL" id="BJXK01000022">
    <property type="protein sequence ID" value="GEM81404.1"/>
    <property type="molecule type" value="Genomic_DNA"/>
</dbReference>
<dbReference type="NCBIfam" id="NF008277">
    <property type="entry name" value="PRK11055.1"/>
    <property type="match status" value="1"/>
</dbReference>
<dbReference type="PANTHER" id="PTHR10091">
    <property type="entry name" value="ALDOSE-1-EPIMERASE"/>
    <property type="match status" value="1"/>
</dbReference>
<dbReference type="PIRSF" id="PIRSF005096">
    <property type="entry name" value="GALM"/>
    <property type="match status" value="1"/>
</dbReference>
<evidence type="ECO:0000256" key="5">
    <source>
        <dbReference type="PIRNR" id="PIRNR005096"/>
    </source>
</evidence>
<evidence type="ECO:0000256" key="2">
    <source>
        <dbReference type="ARBA" id="ARBA00006206"/>
    </source>
</evidence>